<name>A0AAD4H3S0_9FUNG</name>
<feature type="compositionally biased region" description="Acidic residues" evidence="1">
    <location>
        <begin position="253"/>
        <end position="266"/>
    </location>
</feature>
<dbReference type="Proteomes" id="UP001194580">
    <property type="component" value="Unassembled WGS sequence"/>
</dbReference>
<organism evidence="2 3">
    <name type="scientific">Linnemannia exigua</name>
    <dbReference type="NCBI Taxonomy" id="604196"/>
    <lineage>
        <taxon>Eukaryota</taxon>
        <taxon>Fungi</taxon>
        <taxon>Fungi incertae sedis</taxon>
        <taxon>Mucoromycota</taxon>
        <taxon>Mortierellomycotina</taxon>
        <taxon>Mortierellomycetes</taxon>
        <taxon>Mortierellales</taxon>
        <taxon>Mortierellaceae</taxon>
        <taxon>Linnemannia</taxon>
    </lineage>
</organism>
<feature type="compositionally biased region" description="Low complexity" evidence="1">
    <location>
        <begin position="394"/>
        <end position="415"/>
    </location>
</feature>
<feature type="region of interest" description="Disordered" evidence="1">
    <location>
        <begin position="249"/>
        <end position="274"/>
    </location>
</feature>
<reference evidence="2" key="1">
    <citation type="journal article" date="2020" name="Fungal Divers.">
        <title>Resolving the Mortierellaceae phylogeny through synthesis of multi-gene phylogenetics and phylogenomics.</title>
        <authorList>
            <person name="Vandepol N."/>
            <person name="Liber J."/>
            <person name="Desiro A."/>
            <person name="Na H."/>
            <person name="Kennedy M."/>
            <person name="Barry K."/>
            <person name="Grigoriev I.V."/>
            <person name="Miller A.N."/>
            <person name="O'Donnell K."/>
            <person name="Stajich J.E."/>
            <person name="Bonito G."/>
        </authorList>
    </citation>
    <scope>NUCLEOTIDE SEQUENCE</scope>
    <source>
        <strain evidence="2">NRRL 28262</strain>
    </source>
</reference>
<dbReference type="AlphaFoldDB" id="A0AAD4H3S0"/>
<protein>
    <submittedName>
        <fullName evidence="2">Uncharacterized protein</fullName>
    </submittedName>
</protein>
<feature type="region of interest" description="Disordered" evidence="1">
    <location>
        <begin position="504"/>
        <end position="556"/>
    </location>
</feature>
<feature type="region of interest" description="Disordered" evidence="1">
    <location>
        <begin position="311"/>
        <end position="338"/>
    </location>
</feature>
<evidence type="ECO:0000313" key="2">
    <source>
        <dbReference type="EMBL" id="KAG0269956.1"/>
    </source>
</evidence>
<evidence type="ECO:0000256" key="1">
    <source>
        <dbReference type="SAM" id="MobiDB-lite"/>
    </source>
</evidence>
<feature type="compositionally biased region" description="Polar residues" evidence="1">
    <location>
        <begin position="469"/>
        <end position="485"/>
    </location>
</feature>
<feature type="compositionally biased region" description="Acidic residues" evidence="1">
    <location>
        <begin position="311"/>
        <end position="330"/>
    </location>
</feature>
<sequence>MNEEQQERPAVPITRVRVECEINMNNGGNTHNRFLAVLDDDLPMRDVLKVLSKQYNSYYRKSSGLCIIEQAKDESGGRLPRVGRVGDTLKHNDFLCLRGRQLLPEVVEAAAISWLFHSSVPAAYHEMTPATCAAIAEALLPTLVPSLVPALVSALGPVLAPALSQNVAVIRGAPRPHRHRLPHDNQDTDSETTTMNDDINRDDVLSANDDDIEQDISSPSPESGSSSLVSKDDEPPAVVVERAARVVTVCEDNSSDSDCSDNDEDTEAHKETVGRKETGFKDTVGFRVDAAQTAKAHDNALMNLYKSASLMDEDTDSSDEDTDSSDEDENLSPAKDVTHSSSLIVAQAAPAIDVLMAPKVVQVKSMETPAKVAVSKPMYSNGLDSLVLAQTASASSASTSPVSSRSPSPTSVRSPAPSPAPMSRRESMSLFTAPAVTSSTPPSASKTPAVPTRTATSPVMSRILISTAKKPSTGSDQSRSLVSSERSTKSKAFVGFAIVVPQDPFRPYSPGTEKEYDESESDEDEDDINSSQDFLYSAMSRPNPARAFSPVIKNEGDEEEGMLQEVYRFPAAQLKREIQDEEVKEQVNVEYRVESIITSELPCQVSLVDIKEEPLSQKFVTAIAKHRDSEDTPATSLLDRLHNKTPQTLEVLDNKEDDEEEEGPLSPEISPPGALLEYLNRPASSSHQTIGQIPGSSGVGNHPLLSTNPVQVTSSSGSVFNMLVYPTFADHAKNQGPDKATDCSVDTTEIEAFLQKDMGGLSRDKSLTSAPFFLPRIDSVPAAVKAESLSPHPVSSVFGPGRDFGDERTISPELLPSAIPMVIPRTEECLQGIDELKFGSNSNHNNKHYHGTSDDEDSIFNIPSAQPSVLGSEAMAKIPDGPYSQDDIRDAMDEHYSSSSDYSDDDNEPADSSLKRKSLTSSSDQELKRQRIVSSPSSEDDSDDSDDSDGDEAAGKGVLAVQPHPLDALDDLPLFANQSSLPSMPTLTSLSQERSVKTKKMGSLELALQQQQVDDNDEDDSITTWRTGLTTVANRSARGSWLRGGSMRAAAARGVGSSVRGRGGHGGRGGVTIAGAGRRAGSVKPSGGLEDLFA</sequence>
<accession>A0AAD4H3S0</accession>
<comment type="caution">
    <text evidence="2">The sequence shown here is derived from an EMBL/GenBank/DDBJ whole genome shotgun (WGS) entry which is preliminary data.</text>
</comment>
<keyword evidence="3" id="KW-1185">Reference proteome</keyword>
<feature type="compositionally biased region" description="Polar residues" evidence="1">
    <location>
        <begin position="682"/>
        <end position="695"/>
    </location>
</feature>
<evidence type="ECO:0000313" key="3">
    <source>
        <dbReference type="Proteomes" id="UP001194580"/>
    </source>
</evidence>
<feature type="region of interest" description="Disordered" evidence="1">
    <location>
        <begin position="1054"/>
        <end position="1094"/>
    </location>
</feature>
<feature type="region of interest" description="Disordered" evidence="1">
    <location>
        <begin position="894"/>
        <end position="964"/>
    </location>
</feature>
<dbReference type="EMBL" id="JAAAIL010001381">
    <property type="protein sequence ID" value="KAG0269956.1"/>
    <property type="molecule type" value="Genomic_DNA"/>
</dbReference>
<feature type="compositionally biased region" description="Acidic residues" evidence="1">
    <location>
        <begin position="938"/>
        <end position="952"/>
    </location>
</feature>
<dbReference type="PANTHER" id="PTHR35711:SF1">
    <property type="entry name" value="ECTODERMAL, ISOFORM F"/>
    <property type="match status" value="1"/>
</dbReference>
<feature type="compositionally biased region" description="Acidic residues" evidence="1">
    <location>
        <begin position="515"/>
        <end position="528"/>
    </location>
</feature>
<dbReference type="PANTHER" id="PTHR35711">
    <property type="entry name" value="EXPRESSED PROTEIN"/>
    <property type="match status" value="1"/>
</dbReference>
<feature type="region of interest" description="Disordered" evidence="1">
    <location>
        <begin position="394"/>
        <end position="488"/>
    </location>
</feature>
<feature type="compositionally biased region" description="Low complexity" evidence="1">
    <location>
        <begin position="428"/>
        <end position="452"/>
    </location>
</feature>
<proteinExistence type="predicted"/>
<feature type="region of interest" description="Disordered" evidence="1">
    <location>
        <begin position="626"/>
        <end position="709"/>
    </location>
</feature>
<gene>
    <name evidence="2" type="ORF">BGZ95_001850</name>
</gene>
<feature type="compositionally biased region" description="Low complexity" evidence="1">
    <location>
        <begin position="217"/>
        <end position="229"/>
    </location>
</feature>
<feature type="region of interest" description="Disordered" evidence="1">
    <location>
        <begin position="840"/>
        <end position="864"/>
    </location>
</feature>
<feature type="region of interest" description="Disordered" evidence="1">
    <location>
        <begin position="173"/>
        <end position="237"/>
    </location>
</feature>